<dbReference type="Proteomes" id="UP000003751">
    <property type="component" value="Unassembled WGS sequence"/>
</dbReference>
<feature type="compositionally biased region" description="Polar residues" evidence="1">
    <location>
        <begin position="30"/>
        <end position="40"/>
    </location>
</feature>
<feature type="region of interest" description="Disordered" evidence="1">
    <location>
        <begin position="18"/>
        <end position="40"/>
    </location>
</feature>
<dbReference type="EMBL" id="AEMG01000004">
    <property type="protein sequence ID" value="EFW93406.1"/>
    <property type="molecule type" value="Genomic_DNA"/>
</dbReference>
<sequence length="40" mass="4507">MHRFDGTALVFGERRTKRGAPAVSFRPMARTTTNDGVDQR</sequence>
<dbReference type="PATRIC" id="fig|797209.4.peg.1208"/>
<gene>
    <name evidence="2" type="ORF">ZOD2009_06062</name>
</gene>
<protein>
    <submittedName>
        <fullName evidence="2">Uncharacterized protein</fullName>
    </submittedName>
</protein>
<evidence type="ECO:0000313" key="2">
    <source>
        <dbReference type="EMBL" id="EFW93406.1"/>
    </source>
</evidence>
<accession>E7QQZ2</accession>
<dbReference type="AlphaFoldDB" id="E7QQZ2"/>
<evidence type="ECO:0000256" key="1">
    <source>
        <dbReference type="SAM" id="MobiDB-lite"/>
    </source>
</evidence>
<evidence type="ECO:0000313" key="3">
    <source>
        <dbReference type="Proteomes" id="UP000003751"/>
    </source>
</evidence>
<organism evidence="2 3">
    <name type="scientific">Haladaptatus paucihalophilus DX253</name>
    <dbReference type="NCBI Taxonomy" id="797209"/>
    <lineage>
        <taxon>Archaea</taxon>
        <taxon>Methanobacteriati</taxon>
        <taxon>Methanobacteriota</taxon>
        <taxon>Stenosarchaea group</taxon>
        <taxon>Halobacteria</taxon>
        <taxon>Halobacteriales</taxon>
        <taxon>Haladaptataceae</taxon>
        <taxon>Haladaptatus</taxon>
    </lineage>
</organism>
<comment type="caution">
    <text evidence="2">The sequence shown here is derived from an EMBL/GenBank/DDBJ whole genome shotgun (WGS) entry which is preliminary data.</text>
</comment>
<reference evidence="2 3" key="1">
    <citation type="journal article" date="2014" name="ISME J.">
        <title>Trehalose/2-sulfotrehalose biosynthesis and glycine-betaine uptake are widely spread mechanisms for osmoadaptation in the Halobacteriales.</title>
        <authorList>
            <person name="Youssef N.H."/>
            <person name="Savage-Ashlock K.N."/>
            <person name="McCully A.L."/>
            <person name="Luedtke B."/>
            <person name="Shaw E.I."/>
            <person name="Hoff W.D."/>
            <person name="Elshahed M.S."/>
        </authorList>
    </citation>
    <scope>NUCLEOTIDE SEQUENCE [LARGE SCALE GENOMIC DNA]</scope>
    <source>
        <strain evidence="2 3">DX253</strain>
    </source>
</reference>
<proteinExistence type="predicted"/>
<name>E7QQZ2_HALPU</name>